<gene>
    <name evidence="2" type="ORF">FRZ44_09230</name>
</gene>
<organism evidence="2 3">
    <name type="scientific">Hypericibacter terrae</name>
    <dbReference type="NCBI Taxonomy" id="2602015"/>
    <lineage>
        <taxon>Bacteria</taxon>
        <taxon>Pseudomonadati</taxon>
        <taxon>Pseudomonadota</taxon>
        <taxon>Alphaproteobacteria</taxon>
        <taxon>Rhodospirillales</taxon>
        <taxon>Dongiaceae</taxon>
        <taxon>Hypericibacter</taxon>
    </lineage>
</organism>
<reference evidence="2 3" key="1">
    <citation type="submission" date="2019-08" db="EMBL/GenBank/DDBJ databases">
        <title>Hyperibacter terrae gen. nov., sp. nov. and Hyperibacter viscosus sp. nov., two new members in the family Rhodospirillaceae isolated from the rhizosphere of Hypericum perforatum.</title>
        <authorList>
            <person name="Noviana Z."/>
        </authorList>
    </citation>
    <scope>NUCLEOTIDE SEQUENCE [LARGE SCALE GENOMIC DNA]</scope>
    <source>
        <strain evidence="2 3">R5913</strain>
    </source>
</reference>
<dbReference type="OrthoDB" id="9769144at2"/>
<keyword evidence="1" id="KW-1133">Transmembrane helix</keyword>
<dbReference type="PANTHER" id="PTHR37947:SF1">
    <property type="entry name" value="BLL2462 PROTEIN"/>
    <property type="match status" value="1"/>
</dbReference>
<feature type="transmembrane region" description="Helical" evidence="1">
    <location>
        <begin position="14"/>
        <end position="35"/>
    </location>
</feature>
<keyword evidence="1" id="KW-0472">Membrane</keyword>
<evidence type="ECO:0000313" key="2">
    <source>
        <dbReference type="EMBL" id="QEX15636.1"/>
    </source>
</evidence>
<accession>A0A5J6MLJ0</accession>
<name>A0A5J6MLJ0_9PROT</name>
<proteinExistence type="predicted"/>
<dbReference type="SUPFAM" id="SSF52317">
    <property type="entry name" value="Class I glutamine amidotransferase-like"/>
    <property type="match status" value="1"/>
</dbReference>
<sequence length="694" mass="74941">MTAGHWSIAFAPLLPWWLIAGAAVVAALLIALCLWRRARGTSWRVLALLVLLGALVNPSAVKEERRMIDDVAVLAIDESSSEQIAPRPEQIAAAAPEIEKRLRAIPGLELRVVRVKPARSEADNGTELMTAVKDAVADLPPSRLAGVVLLSDGEIHDLPEDPKTLGIDAPVHLLLTGRENEGDRRLTVPKLPSYGIVGQKVEFTIRVDDLPQGPPAGRVRVDITRDGEALQPVFVPTGQDTNLSLDLQHAGETLFEIKAEAGPQELTLANNSAFITVNGVRDRLRVLLVSGEPHPGERTWRNLLKSDPGVDLVHFTILRPPEKQDGTPINELSLIAFPIRELFEVKLDEFDLVIFDRYQRRGVLPRAYLENIAHFVENGGALLDAAGSSYAGAYSLYDSPLGRIFPAAPTGEVLEQGFKPVISDIGRRHPVTAGLPGGDSNPPTWGRWFRQVAATTQPGGAAVMTGIQGDPLLVLSRVGKGRVAQLLSDEIWLWSRGYEGGGPQAELLRRVAHWLMKEPELEEEDLKAAIIDGHLTVTRRSLSAQPKSVTVTAPSGATFDVPIDDKGDGRAVGQLNVEENGLYRITDGTRQAFAAMGALNSKEMSDLRATPDLLKPVSELTGGGVFRLDAGGDNVPQVRGVAPDRTAAGSGWLGLRRNGDFIVTGGTELPLLPVWLLLLLGIGTTLAAWRREGQ</sequence>
<dbReference type="InterPro" id="IPR029062">
    <property type="entry name" value="Class_I_gatase-like"/>
</dbReference>
<feature type="transmembrane region" description="Helical" evidence="1">
    <location>
        <begin position="671"/>
        <end position="689"/>
    </location>
</feature>
<evidence type="ECO:0000256" key="1">
    <source>
        <dbReference type="SAM" id="Phobius"/>
    </source>
</evidence>
<dbReference type="Proteomes" id="UP000326202">
    <property type="component" value="Chromosome"/>
</dbReference>
<keyword evidence="1" id="KW-0812">Transmembrane</keyword>
<keyword evidence="3" id="KW-1185">Reference proteome</keyword>
<dbReference type="PANTHER" id="PTHR37947">
    <property type="entry name" value="BLL2462 PROTEIN"/>
    <property type="match status" value="1"/>
</dbReference>
<protein>
    <submittedName>
        <fullName evidence="2">Membrane protein</fullName>
    </submittedName>
</protein>
<dbReference type="AlphaFoldDB" id="A0A5J6MLJ0"/>
<dbReference type="KEGG" id="htq:FRZ44_09230"/>
<dbReference type="RefSeq" id="WP_151176069.1">
    <property type="nucleotide sequence ID" value="NZ_CP042906.1"/>
</dbReference>
<dbReference type="EMBL" id="CP042906">
    <property type="protein sequence ID" value="QEX15636.1"/>
    <property type="molecule type" value="Genomic_DNA"/>
</dbReference>
<dbReference type="Gene3D" id="3.40.50.880">
    <property type="match status" value="1"/>
</dbReference>
<evidence type="ECO:0000313" key="3">
    <source>
        <dbReference type="Proteomes" id="UP000326202"/>
    </source>
</evidence>
<feature type="transmembrane region" description="Helical" evidence="1">
    <location>
        <begin position="42"/>
        <end position="61"/>
    </location>
</feature>